<evidence type="ECO:0000259" key="3">
    <source>
        <dbReference type="PROSITE" id="PS51832"/>
    </source>
</evidence>
<dbReference type="InterPro" id="IPR003607">
    <property type="entry name" value="HD/PDEase_dom"/>
</dbReference>
<evidence type="ECO:0000259" key="2">
    <source>
        <dbReference type="PROSITE" id="PS51831"/>
    </source>
</evidence>
<dbReference type="SUPFAM" id="SSF109604">
    <property type="entry name" value="HD-domain/PDEase-like"/>
    <property type="match status" value="1"/>
</dbReference>
<organism evidence="4">
    <name type="scientific">marine sediment metagenome</name>
    <dbReference type="NCBI Taxonomy" id="412755"/>
    <lineage>
        <taxon>unclassified sequences</taxon>
        <taxon>metagenomes</taxon>
        <taxon>ecological metagenomes</taxon>
    </lineage>
</organism>
<dbReference type="Pfam" id="PF13487">
    <property type="entry name" value="HD_5"/>
    <property type="match status" value="1"/>
</dbReference>
<dbReference type="SMART" id="SM00471">
    <property type="entry name" value="HDc"/>
    <property type="match status" value="1"/>
</dbReference>
<dbReference type="PROSITE" id="PS51831">
    <property type="entry name" value="HD"/>
    <property type="match status" value="1"/>
</dbReference>
<dbReference type="CDD" id="cd00077">
    <property type="entry name" value="HDc"/>
    <property type="match status" value="1"/>
</dbReference>
<dbReference type="PANTHER" id="PTHR43155">
    <property type="entry name" value="CYCLIC DI-GMP PHOSPHODIESTERASE PA4108-RELATED"/>
    <property type="match status" value="1"/>
</dbReference>
<dbReference type="PANTHER" id="PTHR43155:SF2">
    <property type="entry name" value="CYCLIC DI-GMP PHOSPHODIESTERASE PA4108"/>
    <property type="match status" value="1"/>
</dbReference>
<gene>
    <name evidence="4" type="ORF">S03H2_31658</name>
</gene>
<dbReference type="InterPro" id="IPR035965">
    <property type="entry name" value="PAS-like_dom_sf"/>
</dbReference>
<dbReference type="Gene3D" id="3.30.450.20">
    <property type="entry name" value="PAS domain"/>
    <property type="match status" value="1"/>
</dbReference>
<dbReference type="Gene3D" id="1.10.3210.10">
    <property type="entry name" value="Hypothetical protein af1432"/>
    <property type="match status" value="1"/>
</dbReference>
<name>X1HXL9_9ZZZZ</name>
<dbReference type="InterPro" id="IPR000700">
    <property type="entry name" value="PAS-assoc_C"/>
</dbReference>
<dbReference type="InterPro" id="IPR037522">
    <property type="entry name" value="HD_GYP_dom"/>
</dbReference>
<feature type="domain" description="HD" evidence="2">
    <location>
        <begin position="108"/>
        <end position="230"/>
    </location>
</feature>
<dbReference type="AlphaFoldDB" id="X1HXL9"/>
<dbReference type="PROSITE" id="PS51832">
    <property type="entry name" value="HD_GYP"/>
    <property type="match status" value="1"/>
</dbReference>
<reference evidence="4" key="1">
    <citation type="journal article" date="2014" name="Front. Microbiol.">
        <title>High frequency of phylogenetically diverse reductive dehalogenase-homologous genes in deep subseafloor sedimentary metagenomes.</title>
        <authorList>
            <person name="Kawai M."/>
            <person name="Futagami T."/>
            <person name="Toyoda A."/>
            <person name="Takaki Y."/>
            <person name="Nishi S."/>
            <person name="Hori S."/>
            <person name="Arai W."/>
            <person name="Tsubouchi T."/>
            <person name="Morono Y."/>
            <person name="Uchiyama I."/>
            <person name="Ito T."/>
            <person name="Fujiyama A."/>
            <person name="Inagaki F."/>
            <person name="Takami H."/>
        </authorList>
    </citation>
    <scope>NUCLEOTIDE SEQUENCE</scope>
    <source>
        <strain evidence="4">Expedition CK06-06</strain>
    </source>
</reference>
<comment type="caution">
    <text evidence="4">The sequence shown here is derived from an EMBL/GenBank/DDBJ whole genome shotgun (WGS) entry which is preliminary data.</text>
</comment>
<feature type="domain" description="HD-GYP" evidence="3">
    <location>
        <begin position="86"/>
        <end position="281"/>
    </location>
</feature>
<dbReference type="EMBL" id="BARU01019208">
    <property type="protein sequence ID" value="GAH50018.1"/>
    <property type="molecule type" value="Genomic_DNA"/>
</dbReference>
<proteinExistence type="predicted"/>
<dbReference type="InterPro" id="IPR006675">
    <property type="entry name" value="HDIG_dom"/>
</dbReference>
<protein>
    <recommendedName>
        <fullName evidence="5">HD-GYP domain-containing protein</fullName>
    </recommendedName>
</protein>
<evidence type="ECO:0008006" key="5">
    <source>
        <dbReference type="Google" id="ProtNLM"/>
    </source>
</evidence>
<dbReference type="PROSITE" id="PS50113">
    <property type="entry name" value="PAC"/>
    <property type="match status" value="1"/>
</dbReference>
<evidence type="ECO:0000313" key="4">
    <source>
        <dbReference type="EMBL" id="GAH50018.1"/>
    </source>
</evidence>
<dbReference type="InterPro" id="IPR006674">
    <property type="entry name" value="HD_domain"/>
</dbReference>
<accession>X1HXL9</accession>
<feature type="domain" description="PAC" evidence="1">
    <location>
        <begin position="29"/>
        <end position="81"/>
    </location>
</feature>
<sequence>TLTHKRSTPCTGIEYSCPIEEIKRTKSPVSVEHIHYDKFGNVRNLEIHAYPIFDREGNITQIIEYNLDISTRKRAQEDMEQSPEKLRKTLEGIINAFASITELRDPFVAGHQQRVSKLACAIAREMGLSEEQIKECRMAGMVHDIGKISVPVDILNKPGKLTDTEMDFVKGHCQAGYEVLKQIEFPWPIAEIVLQHHERMDGSGYPQGLSGEEIILEARILVVADVVEAMASHRPYRPAHDVEKALEEISKNKGIIYDPEVVDVCMRLFSEKGFELLNMER</sequence>
<evidence type="ECO:0000259" key="1">
    <source>
        <dbReference type="PROSITE" id="PS50113"/>
    </source>
</evidence>
<dbReference type="SUPFAM" id="SSF55785">
    <property type="entry name" value="PYP-like sensor domain (PAS domain)"/>
    <property type="match status" value="1"/>
</dbReference>
<dbReference type="NCBIfam" id="TIGR00277">
    <property type="entry name" value="HDIG"/>
    <property type="match status" value="1"/>
</dbReference>
<feature type="non-terminal residue" evidence="4">
    <location>
        <position position="1"/>
    </location>
</feature>